<feature type="compositionally biased region" description="Basic and acidic residues" evidence="1">
    <location>
        <begin position="41"/>
        <end position="62"/>
    </location>
</feature>
<dbReference type="OrthoDB" id="2679558at2"/>
<evidence type="ECO:0000313" key="2">
    <source>
        <dbReference type="EMBL" id="QDH22432.1"/>
    </source>
</evidence>
<evidence type="ECO:0000256" key="1">
    <source>
        <dbReference type="SAM" id="MobiDB-lite"/>
    </source>
</evidence>
<dbReference type="EMBL" id="CP041217">
    <property type="protein sequence ID" value="QDH22432.1"/>
    <property type="molecule type" value="Genomic_DNA"/>
</dbReference>
<reference evidence="2 3" key="1">
    <citation type="submission" date="2019-06" db="EMBL/GenBank/DDBJ databases">
        <title>Saccharibacillus brassicae sp. nov., an endophytic bacterium isolated from Chinese cabbage seeds (Brassica pekinensis).</title>
        <authorList>
            <person name="Jiang L."/>
            <person name="Lee J."/>
            <person name="Kim S.W."/>
        </authorList>
    </citation>
    <scope>NUCLEOTIDE SEQUENCE [LARGE SCALE GENOMIC DNA]</scope>
    <source>
        <strain evidence="3">KCTC 43072 / ATSA2</strain>
    </source>
</reference>
<accession>A0A4Y6UXG1</accession>
<dbReference type="KEGG" id="saca:FFV09_17250"/>
<feature type="compositionally biased region" description="Basic and acidic residues" evidence="1">
    <location>
        <begin position="1"/>
        <end position="25"/>
    </location>
</feature>
<gene>
    <name evidence="2" type="ORF">FFV09_17250</name>
</gene>
<dbReference type="RefSeq" id="WP_141448974.1">
    <property type="nucleotide sequence ID" value="NZ_CP041217.1"/>
</dbReference>
<organism evidence="2 3">
    <name type="scientific">Saccharibacillus brassicae</name>
    <dbReference type="NCBI Taxonomy" id="2583377"/>
    <lineage>
        <taxon>Bacteria</taxon>
        <taxon>Bacillati</taxon>
        <taxon>Bacillota</taxon>
        <taxon>Bacilli</taxon>
        <taxon>Bacillales</taxon>
        <taxon>Paenibacillaceae</taxon>
        <taxon>Saccharibacillus</taxon>
    </lineage>
</organism>
<feature type="region of interest" description="Disordered" evidence="1">
    <location>
        <begin position="1"/>
        <end position="62"/>
    </location>
</feature>
<dbReference type="AlphaFoldDB" id="A0A4Y6UXG1"/>
<protein>
    <submittedName>
        <fullName evidence="2">Uncharacterized protein</fullName>
    </submittedName>
</protein>
<proteinExistence type="predicted"/>
<dbReference type="Proteomes" id="UP000316968">
    <property type="component" value="Chromosome"/>
</dbReference>
<name>A0A4Y6UXG1_SACBS</name>
<evidence type="ECO:0000313" key="3">
    <source>
        <dbReference type="Proteomes" id="UP000316968"/>
    </source>
</evidence>
<keyword evidence="3" id="KW-1185">Reference proteome</keyword>
<sequence>MDDKAKSLLDHKKDHDHSGELKHFVENQVETAESAVPSRVEATKDQRTDQQNRLKDQQNMRR</sequence>